<reference evidence="3" key="1">
    <citation type="submission" date="2021-05" db="EMBL/GenBank/DDBJ databases">
        <authorList>
            <person name="Tanabe Y."/>
        </authorList>
    </citation>
    <scope>NUCLEOTIDE SEQUENCE</scope>
    <source>
        <strain evidence="3">BOTRYCO-1</strain>
    </source>
</reference>
<evidence type="ECO:0000313" key="4">
    <source>
        <dbReference type="Proteomes" id="UP001161064"/>
    </source>
</evidence>
<dbReference type="Proteomes" id="UP001161064">
    <property type="component" value="Unassembled WGS sequence"/>
</dbReference>
<feature type="transmembrane region" description="Helical" evidence="2">
    <location>
        <begin position="21"/>
        <end position="48"/>
    </location>
</feature>
<gene>
    <name evidence="3" type="ORF">PsB1_1805</name>
</gene>
<comment type="caution">
    <text evidence="3">The sequence shown here is derived from an EMBL/GenBank/DDBJ whole genome shotgun (WGS) entry which is preliminary data.</text>
</comment>
<keyword evidence="2" id="KW-0472">Membrane</keyword>
<sequence>MSRSDRQPITIKSRPVFKPQVGYGIVALVALLFFVLGVALGGVIIPYMRTPKVAEVAVPSPSPDLLSERQLFLTLNPQTIYAGVNQSLPLSSTTLSVEQYLTELEVQASQAGQTLTRRARVRPGGYDIALTYHRPQRKDEKTLTPPNMLDLIFVPGPYPGTVVLTQMRKNGVLQSQGRLYADLMLVGAKPPPLPPGQFLSRNGLFLIAGNGQQFGAWVDGQLVYSFNNSQPKQITPQHAQQHDAWVALPAGQSPLFIQATFPIDGRFAELALLVATPKAGGDCNSRVVVIDLVRMTSLEIPTPAKSEAIVGQIRGKVLQISGFCSSAPTQRTLATYQIHGGQLSWSQEVLIKDKSSDPASQTIGSTPKPPQESWRLTSPTRMVTPQGPKGALLSIACRPGAGYSVSISGLPVPKTGPTELVSVSSNGQSVLIKMKWKPSAQGFEVTGSLHKAGQDPLLERLKTQAPIKASSQGSFLQFPPSNPGQIDTLLAQCQHTQQGVKKSVKL</sequence>
<dbReference type="EMBL" id="BPFZ01000012">
    <property type="protein sequence ID" value="GIU67651.1"/>
    <property type="molecule type" value="Genomic_DNA"/>
</dbReference>
<feature type="region of interest" description="Disordered" evidence="1">
    <location>
        <begin position="356"/>
        <end position="376"/>
    </location>
</feature>
<name>A0ABQ4PXG0_9PROT</name>
<evidence type="ECO:0000256" key="2">
    <source>
        <dbReference type="SAM" id="Phobius"/>
    </source>
</evidence>
<protein>
    <submittedName>
        <fullName evidence="3">Uncharacterized protein</fullName>
    </submittedName>
</protein>
<keyword evidence="4" id="KW-1185">Reference proteome</keyword>
<dbReference type="RefSeq" id="WP_284360627.1">
    <property type="nucleotide sequence ID" value="NZ_BPFZ01000012.1"/>
</dbReference>
<evidence type="ECO:0000256" key="1">
    <source>
        <dbReference type="SAM" id="MobiDB-lite"/>
    </source>
</evidence>
<organism evidence="3 4">
    <name type="scientific">Candidatus Phycosocius spiralis</name>
    <dbReference type="NCBI Taxonomy" id="2815099"/>
    <lineage>
        <taxon>Bacteria</taxon>
        <taxon>Pseudomonadati</taxon>
        <taxon>Pseudomonadota</taxon>
        <taxon>Alphaproteobacteria</taxon>
        <taxon>Caulobacterales</taxon>
        <taxon>Caulobacterales incertae sedis</taxon>
        <taxon>Candidatus Phycosocius</taxon>
    </lineage>
</organism>
<evidence type="ECO:0000313" key="3">
    <source>
        <dbReference type="EMBL" id="GIU67651.1"/>
    </source>
</evidence>
<proteinExistence type="predicted"/>
<keyword evidence="2" id="KW-0812">Transmembrane</keyword>
<accession>A0ABQ4PXG0</accession>
<keyword evidence="2" id="KW-1133">Transmembrane helix</keyword>
<reference evidence="3" key="2">
    <citation type="journal article" date="2023" name="ISME Commun">
        <title>Characterization of a bloom-associated alphaproteobacterial lineage, 'Candidatus Phycosocius': insights into freshwater algal-bacterial interactions.</title>
        <authorList>
            <person name="Tanabe Y."/>
            <person name="Yamaguchi H."/>
            <person name="Yoshida M."/>
            <person name="Kai A."/>
            <person name="Okazaki Y."/>
        </authorList>
    </citation>
    <scope>NUCLEOTIDE SEQUENCE</scope>
    <source>
        <strain evidence="3">BOTRYCO-1</strain>
    </source>
</reference>